<comment type="similarity">
    <text evidence="2">Belongs to the HDGF family.</text>
</comment>
<proteinExistence type="inferred from homology"/>
<feature type="region of interest" description="Disordered" evidence="4">
    <location>
        <begin position="625"/>
        <end position="647"/>
    </location>
</feature>
<dbReference type="GO" id="GO:0005634">
    <property type="term" value="C:nucleus"/>
    <property type="evidence" value="ECO:0007669"/>
    <property type="project" value="UniProtKB-SubCell"/>
</dbReference>
<dbReference type="EMBL" id="CH963857">
    <property type="protein sequence ID" value="EDW75697.2"/>
    <property type="molecule type" value="Genomic_DNA"/>
</dbReference>
<feature type="compositionally biased region" description="Basic and acidic residues" evidence="4">
    <location>
        <begin position="29"/>
        <end position="44"/>
    </location>
</feature>
<evidence type="ECO:0000259" key="5">
    <source>
        <dbReference type="PROSITE" id="PS50812"/>
    </source>
</evidence>
<feature type="compositionally biased region" description="Basic residues" evidence="4">
    <location>
        <begin position="528"/>
        <end position="537"/>
    </location>
</feature>
<organism evidence="6 7">
    <name type="scientific">Drosophila willistoni</name>
    <name type="common">Fruit fly</name>
    <dbReference type="NCBI Taxonomy" id="7260"/>
    <lineage>
        <taxon>Eukaryota</taxon>
        <taxon>Metazoa</taxon>
        <taxon>Ecdysozoa</taxon>
        <taxon>Arthropoda</taxon>
        <taxon>Hexapoda</taxon>
        <taxon>Insecta</taxon>
        <taxon>Pterygota</taxon>
        <taxon>Neoptera</taxon>
        <taxon>Endopterygota</taxon>
        <taxon>Diptera</taxon>
        <taxon>Brachycera</taxon>
        <taxon>Muscomorpha</taxon>
        <taxon>Ephydroidea</taxon>
        <taxon>Drosophilidae</taxon>
        <taxon>Drosophila</taxon>
        <taxon>Sophophora</taxon>
    </lineage>
</organism>
<feature type="region of interest" description="Disordered" evidence="4">
    <location>
        <begin position="205"/>
        <end position="248"/>
    </location>
</feature>
<dbReference type="InterPro" id="IPR021567">
    <property type="entry name" value="LEDGF_IBD"/>
</dbReference>
<dbReference type="Pfam" id="PF11467">
    <property type="entry name" value="LEDGF"/>
    <property type="match status" value="1"/>
</dbReference>
<feature type="compositionally biased region" description="Basic and acidic residues" evidence="4">
    <location>
        <begin position="364"/>
        <end position="393"/>
    </location>
</feature>
<dbReference type="SUPFAM" id="SSF140576">
    <property type="entry name" value="HIV integrase-binding domain"/>
    <property type="match status" value="1"/>
</dbReference>
<comment type="subcellular location">
    <subcellularLocation>
        <location evidence="1">Nucleus</location>
    </subcellularLocation>
</comment>
<dbReference type="OrthoDB" id="62853at2759"/>
<dbReference type="InParanoid" id="B4MVH7"/>
<feature type="compositionally biased region" description="Basic residues" evidence="4">
    <location>
        <begin position="625"/>
        <end position="635"/>
    </location>
</feature>
<evidence type="ECO:0000256" key="2">
    <source>
        <dbReference type="ARBA" id="ARBA00005309"/>
    </source>
</evidence>
<feature type="region of interest" description="Disordered" evidence="4">
    <location>
        <begin position="668"/>
        <end position="687"/>
    </location>
</feature>
<evidence type="ECO:0000256" key="1">
    <source>
        <dbReference type="ARBA" id="ARBA00004123"/>
    </source>
</evidence>
<feature type="compositionally biased region" description="Basic and acidic residues" evidence="4">
    <location>
        <begin position="577"/>
        <end position="588"/>
    </location>
</feature>
<evidence type="ECO:0000313" key="7">
    <source>
        <dbReference type="Proteomes" id="UP000007798"/>
    </source>
</evidence>
<dbReference type="Gene3D" id="2.30.30.140">
    <property type="match status" value="1"/>
</dbReference>
<dbReference type="PROSITE" id="PS50812">
    <property type="entry name" value="PWWP"/>
    <property type="match status" value="1"/>
</dbReference>
<evidence type="ECO:0000256" key="3">
    <source>
        <dbReference type="ARBA" id="ARBA00023054"/>
    </source>
</evidence>
<feature type="compositionally biased region" description="Basic and acidic residues" evidence="4">
    <location>
        <begin position="264"/>
        <end position="277"/>
    </location>
</feature>
<feature type="compositionally biased region" description="Basic and acidic residues" evidence="4">
    <location>
        <begin position="302"/>
        <end position="335"/>
    </location>
</feature>
<dbReference type="Proteomes" id="UP000007798">
    <property type="component" value="Unassembled WGS sequence"/>
</dbReference>
<dbReference type="Gene3D" id="1.20.930.10">
    <property type="entry name" value="Conserved domain common to transcription factors TFIIS, elongin A, CRSP70"/>
    <property type="match status" value="1"/>
</dbReference>
<dbReference type="AlphaFoldDB" id="B4MVH7"/>
<gene>
    <name evidence="6" type="primary">Dwil\GK15060</name>
    <name evidence="6" type="ORF">Dwil_GK15060</name>
</gene>
<feature type="region of interest" description="Disordered" evidence="4">
    <location>
        <begin position="552"/>
        <end position="596"/>
    </location>
</feature>
<feature type="region of interest" description="Disordered" evidence="4">
    <location>
        <begin position="144"/>
        <end position="164"/>
    </location>
</feature>
<keyword evidence="7" id="KW-1185">Reference proteome</keyword>
<dbReference type="SMART" id="SM00293">
    <property type="entry name" value="PWWP"/>
    <property type="match status" value="1"/>
</dbReference>
<dbReference type="InterPro" id="IPR036218">
    <property type="entry name" value="HIVI-bd_sf"/>
</dbReference>
<feature type="region of interest" description="Disordered" evidence="4">
    <location>
        <begin position="171"/>
        <end position="190"/>
    </location>
</feature>
<dbReference type="HOGENOM" id="CLU_317679_0_0_1"/>
<keyword evidence="3" id="KW-0175">Coiled coil</keyword>
<dbReference type="InterPro" id="IPR000313">
    <property type="entry name" value="PWWP_dom"/>
</dbReference>
<feature type="region of interest" description="Disordered" evidence="4">
    <location>
        <begin position="495"/>
        <end position="539"/>
    </location>
</feature>
<feature type="compositionally biased region" description="Basic and acidic residues" evidence="4">
    <location>
        <begin position="205"/>
        <end position="219"/>
    </location>
</feature>
<accession>B4MVH7</accession>
<sequence>MKEELLLGMAVTDTQHPLYAISMRGGSGSERRNYGTVRDRDRDGNGGGGGHGGDLVFAKLKGYSIWPAKITKLNKEQYHVRLYGNPKTGIVTVDNLFAYVEHKEKFATDKLLRRKNFRNGIAEIENDLIQNTLNVKFSKTVSFTDSGQGQKKAPKRRVETRKTTSIHIKKAKDVPLPEDGPGQNKAPKRRIVKDIIHEIEVESVKNVSERKKHNPETKKTTSIRKTKKAKDVPLPEDGQGQKKAPKRRLVEDIIHEIEVESVKNVSERKKHNPETKKTTSIRKTKKAKDMPLPKDGQGQTEAPKRRIVKDIIHEIEVESVKNVSERKKPNPETKKTTSIRKTKKAKDVPLPEDGQGQKKAPKRRLVEDIIHEIEVESVKNVSERKKHNPETKKTTSIRKTKKAKDVPLPEDGQGQKKAPKRRLVEDIIHEIEVESVKNVSERKKHNPETKKTTSIRKTKKAKDVPLPEDGQGQKKAPKRRLVEDIIHEIEVESVKNVSERKKHNPETKKTTSIRKTKKAKDVPLAHHGQGKKKAPKRRLVEDIIHEIEVESVKNVSERKKHNPETKKTTSIRKTKKAKDVPLADDRQGQNESSDGEIVEDIVHQIEVESLKNALHIKNIQVKKKPSVRKTKKAKSVPRDGQIEPPPENADILEFELDTSDNSFDINKKIPATKETSSIGETEKGEDVSLANDAESQNVTSHQQDPEDIILEIRSDSSENSFDFIEYIPDSKTTSSTIQNNLVLVYMPSAKCYGIDINYNKPKTLKTVDEKRAWMRKSLEKAMELKIKLESEQIKLNSIPEGLVSEPKRGEMTLEEANHFIEDLITENNALIMERDFIQTVQQLRDCLGFRGANVGKCLKILTDLKNIHISKLLLLRNPECVSVIRRVQKYQGNLKEWNMSHKNETDFKSKAALIRKLSVEIYNSFIELFTGPKSVEGYHFWNDFCEKVKIYKKFTSSNLAN</sequence>
<feature type="compositionally biased region" description="Basic and acidic residues" evidence="4">
    <location>
        <begin position="552"/>
        <end position="567"/>
    </location>
</feature>
<dbReference type="SMR" id="B4MVH7"/>
<feature type="region of interest" description="Disordered" evidence="4">
    <location>
        <begin position="21"/>
        <end position="50"/>
    </location>
</feature>
<feature type="domain" description="PWWP" evidence="5">
    <location>
        <begin position="52"/>
        <end position="102"/>
    </location>
</feature>
<feature type="compositionally biased region" description="Basic and acidic residues" evidence="4">
    <location>
        <begin position="422"/>
        <end position="451"/>
    </location>
</feature>
<dbReference type="SUPFAM" id="SSF63748">
    <property type="entry name" value="Tudor/PWWP/MBT"/>
    <property type="match status" value="1"/>
</dbReference>
<dbReference type="eggNOG" id="KOG1904">
    <property type="taxonomic scope" value="Eukaryota"/>
</dbReference>
<feature type="compositionally biased region" description="Basic and acidic residues" evidence="4">
    <location>
        <begin position="495"/>
        <end position="509"/>
    </location>
</feature>
<evidence type="ECO:0000313" key="6">
    <source>
        <dbReference type="EMBL" id="EDW75697.2"/>
    </source>
</evidence>
<reference evidence="6 7" key="1">
    <citation type="journal article" date="2007" name="Nature">
        <title>Evolution of genes and genomes on the Drosophila phylogeny.</title>
        <authorList>
            <consortium name="Drosophila 12 Genomes Consortium"/>
            <person name="Clark A.G."/>
            <person name="Eisen M.B."/>
            <person name="Smith D.R."/>
            <person name="Bergman C.M."/>
            <person name="Oliver B."/>
            <person name="Markow T.A."/>
            <person name="Kaufman T.C."/>
            <person name="Kellis M."/>
            <person name="Gelbart W."/>
            <person name="Iyer V.N."/>
            <person name="Pollard D.A."/>
            <person name="Sackton T.B."/>
            <person name="Larracuente A.M."/>
            <person name="Singh N.D."/>
            <person name="Abad J.P."/>
            <person name="Abt D.N."/>
            <person name="Adryan B."/>
            <person name="Aguade M."/>
            <person name="Akashi H."/>
            <person name="Anderson W.W."/>
            <person name="Aquadro C.F."/>
            <person name="Ardell D.H."/>
            <person name="Arguello R."/>
            <person name="Artieri C.G."/>
            <person name="Barbash D.A."/>
            <person name="Barker D."/>
            <person name="Barsanti P."/>
            <person name="Batterham P."/>
            <person name="Batzoglou S."/>
            <person name="Begun D."/>
            <person name="Bhutkar A."/>
            <person name="Blanco E."/>
            <person name="Bosak S.A."/>
            <person name="Bradley R.K."/>
            <person name="Brand A.D."/>
            <person name="Brent M.R."/>
            <person name="Brooks A.N."/>
            <person name="Brown R.H."/>
            <person name="Butlin R.K."/>
            <person name="Caggese C."/>
            <person name="Calvi B.R."/>
            <person name="Bernardo de Carvalho A."/>
            <person name="Caspi A."/>
            <person name="Castrezana S."/>
            <person name="Celniker S.E."/>
            <person name="Chang J.L."/>
            <person name="Chapple C."/>
            <person name="Chatterji S."/>
            <person name="Chinwalla A."/>
            <person name="Civetta A."/>
            <person name="Clifton S.W."/>
            <person name="Comeron J.M."/>
            <person name="Costello J.C."/>
            <person name="Coyne J.A."/>
            <person name="Daub J."/>
            <person name="David R.G."/>
            <person name="Delcher A.L."/>
            <person name="Delehaunty K."/>
            <person name="Do C.B."/>
            <person name="Ebling H."/>
            <person name="Edwards K."/>
            <person name="Eickbush T."/>
            <person name="Evans J.D."/>
            <person name="Filipski A."/>
            <person name="Findeiss S."/>
            <person name="Freyhult E."/>
            <person name="Fulton L."/>
            <person name="Fulton R."/>
            <person name="Garcia A.C."/>
            <person name="Gardiner A."/>
            <person name="Garfield D.A."/>
            <person name="Garvin B.E."/>
            <person name="Gibson G."/>
            <person name="Gilbert D."/>
            <person name="Gnerre S."/>
            <person name="Godfrey J."/>
            <person name="Good R."/>
            <person name="Gotea V."/>
            <person name="Gravely B."/>
            <person name="Greenberg A.J."/>
            <person name="Griffiths-Jones S."/>
            <person name="Gross S."/>
            <person name="Guigo R."/>
            <person name="Gustafson E.A."/>
            <person name="Haerty W."/>
            <person name="Hahn M.W."/>
            <person name="Halligan D.L."/>
            <person name="Halpern A.L."/>
            <person name="Halter G.M."/>
            <person name="Han M.V."/>
            <person name="Heger A."/>
            <person name="Hillier L."/>
            <person name="Hinrichs A.S."/>
            <person name="Holmes I."/>
            <person name="Hoskins R.A."/>
            <person name="Hubisz M.J."/>
            <person name="Hultmark D."/>
            <person name="Huntley M.A."/>
            <person name="Jaffe D.B."/>
            <person name="Jagadeeshan S."/>
            <person name="Jeck W.R."/>
            <person name="Johnson J."/>
            <person name="Jones C.D."/>
            <person name="Jordan W.C."/>
            <person name="Karpen G.H."/>
            <person name="Kataoka E."/>
            <person name="Keightley P.D."/>
            <person name="Kheradpour P."/>
            <person name="Kirkness E.F."/>
            <person name="Koerich L.B."/>
            <person name="Kristiansen K."/>
            <person name="Kudrna D."/>
            <person name="Kulathinal R.J."/>
            <person name="Kumar S."/>
            <person name="Kwok R."/>
            <person name="Lander E."/>
            <person name="Langley C.H."/>
            <person name="Lapoint R."/>
            <person name="Lazzaro B.P."/>
            <person name="Lee S.J."/>
            <person name="Levesque L."/>
            <person name="Li R."/>
            <person name="Lin C.F."/>
            <person name="Lin M.F."/>
            <person name="Lindblad-Toh K."/>
            <person name="Llopart A."/>
            <person name="Long M."/>
            <person name="Low L."/>
            <person name="Lozovsky E."/>
            <person name="Lu J."/>
            <person name="Luo M."/>
            <person name="Machado C.A."/>
            <person name="Makalowski W."/>
            <person name="Marzo M."/>
            <person name="Matsuda M."/>
            <person name="Matzkin L."/>
            <person name="McAllister B."/>
            <person name="McBride C.S."/>
            <person name="McKernan B."/>
            <person name="McKernan K."/>
            <person name="Mendez-Lago M."/>
            <person name="Minx P."/>
            <person name="Mollenhauer M.U."/>
            <person name="Montooth K."/>
            <person name="Mount S.M."/>
            <person name="Mu X."/>
            <person name="Myers E."/>
            <person name="Negre B."/>
            <person name="Newfeld S."/>
            <person name="Nielsen R."/>
            <person name="Noor M.A."/>
            <person name="O'Grady P."/>
            <person name="Pachter L."/>
            <person name="Papaceit M."/>
            <person name="Parisi M.J."/>
            <person name="Parisi M."/>
            <person name="Parts L."/>
            <person name="Pedersen J.S."/>
            <person name="Pesole G."/>
            <person name="Phillippy A.M."/>
            <person name="Ponting C.P."/>
            <person name="Pop M."/>
            <person name="Porcelli D."/>
            <person name="Powell J.R."/>
            <person name="Prohaska S."/>
            <person name="Pruitt K."/>
            <person name="Puig M."/>
            <person name="Quesneville H."/>
            <person name="Ram K.R."/>
            <person name="Rand D."/>
            <person name="Rasmussen M.D."/>
            <person name="Reed L.K."/>
            <person name="Reenan R."/>
            <person name="Reily A."/>
            <person name="Remington K.A."/>
            <person name="Rieger T.T."/>
            <person name="Ritchie M.G."/>
            <person name="Robin C."/>
            <person name="Rogers Y.H."/>
            <person name="Rohde C."/>
            <person name="Rozas J."/>
            <person name="Rubenfield M.J."/>
            <person name="Ruiz A."/>
            <person name="Russo S."/>
            <person name="Salzberg S.L."/>
            <person name="Sanchez-Gracia A."/>
            <person name="Saranga D.J."/>
            <person name="Sato H."/>
            <person name="Schaeffer S.W."/>
            <person name="Schatz M.C."/>
            <person name="Schlenke T."/>
            <person name="Schwartz R."/>
            <person name="Segarra C."/>
            <person name="Singh R.S."/>
            <person name="Sirot L."/>
            <person name="Sirota M."/>
            <person name="Sisneros N.B."/>
            <person name="Smith C.D."/>
            <person name="Smith T.F."/>
            <person name="Spieth J."/>
            <person name="Stage D.E."/>
            <person name="Stark A."/>
            <person name="Stephan W."/>
            <person name="Strausberg R.L."/>
            <person name="Strempel S."/>
            <person name="Sturgill D."/>
            <person name="Sutton G."/>
            <person name="Sutton G.G."/>
            <person name="Tao W."/>
            <person name="Teichmann S."/>
            <person name="Tobari Y.N."/>
            <person name="Tomimura Y."/>
            <person name="Tsolas J.M."/>
            <person name="Valente V.L."/>
            <person name="Venter E."/>
            <person name="Venter J.C."/>
            <person name="Vicario S."/>
            <person name="Vieira F.G."/>
            <person name="Vilella A.J."/>
            <person name="Villasante A."/>
            <person name="Walenz B."/>
            <person name="Wang J."/>
            <person name="Wasserman M."/>
            <person name="Watts T."/>
            <person name="Wilson D."/>
            <person name="Wilson R.K."/>
            <person name="Wing R.A."/>
            <person name="Wolfner M.F."/>
            <person name="Wong A."/>
            <person name="Wong G.K."/>
            <person name="Wu C.I."/>
            <person name="Wu G."/>
            <person name="Yamamoto D."/>
            <person name="Yang H.P."/>
            <person name="Yang S.P."/>
            <person name="Yorke J.A."/>
            <person name="Yoshida K."/>
            <person name="Zdobnov E."/>
            <person name="Zhang P."/>
            <person name="Zhang Y."/>
            <person name="Zimin A.V."/>
            <person name="Baldwin J."/>
            <person name="Abdouelleil A."/>
            <person name="Abdulkadir J."/>
            <person name="Abebe A."/>
            <person name="Abera B."/>
            <person name="Abreu J."/>
            <person name="Acer S.C."/>
            <person name="Aftuck L."/>
            <person name="Alexander A."/>
            <person name="An P."/>
            <person name="Anderson E."/>
            <person name="Anderson S."/>
            <person name="Arachi H."/>
            <person name="Azer M."/>
            <person name="Bachantsang P."/>
            <person name="Barry A."/>
            <person name="Bayul T."/>
            <person name="Berlin A."/>
            <person name="Bessette D."/>
            <person name="Bloom T."/>
            <person name="Blye J."/>
            <person name="Boguslavskiy L."/>
            <person name="Bonnet C."/>
            <person name="Boukhgalter B."/>
            <person name="Bourzgui I."/>
            <person name="Brown A."/>
            <person name="Cahill P."/>
            <person name="Channer S."/>
            <person name="Cheshatsang Y."/>
            <person name="Chuda L."/>
            <person name="Citroen M."/>
            <person name="Collymore A."/>
            <person name="Cooke P."/>
            <person name="Costello M."/>
            <person name="D'Aco K."/>
            <person name="Daza R."/>
            <person name="De Haan G."/>
            <person name="DeGray S."/>
            <person name="DeMaso C."/>
            <person name="Dhargay N."/>
            <person name="Dooley K."/>
            <person name="Dooley E."/>
            <person name="Doricent M."/>
            <person name="Dorje P."/>
            <person name="Dorjee K."/>
            <person name="Dupes A."/>
            <person name="Elong R."/>
            <person name="Falk J."/>
            <person name="Farina A."/>
            <person name="Faro S."/>
            <person name="Ferguson D."/>
            <person name="Fisher S."/>
            <person name="Foley C.D."/>
            <person name="Franke A."/>
            <person name="Friedrich D."/>
            <person name="Gadbois L."/>
            <person name="Gearin G."/>
            <person name="Gearin C.R."/>
            <person name="Giannoukos G."/>
            <person name="Goode T."/>
            <person name="Graham J."/>
            <person name="Grandbois E."/>
            <person name="Grewal S."/>
            <person name="Gyaltsen K."/>
            <person name="Hafez N."/>
            <person name="Hagos B."/>
            <person name="Hall J."/>
            <person name="Henson C."/>
            <person name="Hollinger A."/>
            <person name="Honan T."/>
            <person name="Huard M.D."/>
            <person name="Hughes L."/>
            <person name="Hurhula B."/>
            <person name="Husby M.E."/>
            <person name="Kamat A."/>
            <person name="Kanga B."/>
            <person name="Kashin S."/>
            <person name="Khazanovich D."/>
            <person name="Kisner P."/>
            <person name="Lance K."/>
            <person name="Lara M."/>
            <person name="Lee W."/>
            <person name="Lennon N."/>
            <person name="Letendre F."/>
            <person name="LeVine R."/>
            <person name="Lipovsky A."/>
            <person name="Liu X."/>
            <person name="Liu J."/>
            <person name="Liu S."/>
            <person name="Lokyitsang T."/>
            <person name="Lokyitsang Y."/>
            <person name="Lubonja R."/>
            <person name="Lui A."/>
            <person name="MacDonald P."/>
            <person name="Magnisalis V."/>
            <person name="Maru K."/>
            <person name="Matthews C."/>
            <person name="McCusker W."/>
            <person name="McDonough S."/>
            <person name="Mehta T."/>
            <person name="Meldrim J."/>
            <person name="Meneus L."/>
            <person name="Mihai O."/>
            <person name="Mihalev A."/>
            <person name="Mihova T."/>
            <person name="Mittelman R."/>
            <person name="Mlenga V."/>
            <person name="Montmayeur A."/>
            <person name="Mulrain L."/>
            <person name="Navidi A."/>
            <person name="Naylor J."/>
            <person name="Negash T."/>
            <person name="Nguyen T."/>
            <person name="Nguyen N."/>
            <person name="Nicol R."/>
            <person name="Norbu C."/>
            <person name="Norbu N."/>
            <person name="Novod N."/>
            <person name="O'Neill B."/>
            <person name="Osman S."/>
            <person name="Markiewicz E."/>
            <person name="Oyono O.L."/>
            <person name="Patti C."/>
            <person name="Phunkhang P."/>
            <person name="Pierre F."/>
            <person name="Priest M."/>
            <person name="Raghuraman S."/>
            <person name="Rege F."/>
            <person name="Reyes R."/>
            <person name="Rise C."/>
            <person name="Rogov P."/>
            <person name="Ross K."/>
            <person name="Ryan E."/>
            <person name="Settipalli S."/>
            <person name="Shea T."/>
            <person name="Sherpa N."/>
            <person name="Shi L."/>
            <person name="Shih D."/>
            <person name="Sparrow T."/>
            <person name="Spaulding J."/>
            <person name="Stalker J."/>
            <person name="Stange-Thomann N."/>
            <person name="Stavropoulos S."/>
            <person name="Stone C."/>
            <person name="Strader C."/>
            <person name="Tesfaye S."/>
            <person name="Thomson T."/>
            <person name="Thoulutsang Y."/>
            <person name="Thoulutsang D."/>
            <person name="Topham K."/>
            <person name="Topping I."/>
            <person name="Tsamla T."/>
            <person name="Vassiliev H."/>
            <person name="Vo A."/>
            <person name="Wangchuk T."/>
            <person name="Wangdi T."/>
            <person name="Weiand M."/>
            <person name="Wilkinson J."/>
            <person name="Wilson A."/>
            <person name="Yadav S."/>
            <person name="Young G."/>
            <person name="Yu Q."/>
            <person name="Zembek L."/>
            <person name="Zhong D."/>
            <person name="Zimmer A."/>
            <person name="Zwirko Z."/>
            <person name="Jaffe D.B."/>
            <person name="Alvarez P."/>
            <person name="Brockman W."/>
            <person name="Butler J."/>
            <person name="Chin C."/>
            <person name="Gnerre S."/>
            <person name="Grabherr M."/>
            <person name="Kleber M."/>
            <person name="Mauceli E."/>
            <person name="MacCallum I."/>
        </authorList>
    </citation>
    <scope>NUCLEOTIDE SEQUENCE [LARGE SCALE GENOMIC DNA]</scope>
    <source>
        <strain evidence="7">Tucson 14030-0811.24</strain>
    </source>
</reference>
<evidence type="ECO:0000256" key="4">
    <source>
        <dbReference type="SAM" id="MobiDB-lite"/>
    </source>
</evidence>
<dbReference type="InterPro" id="IPR035441">
    <property type="entry name" value="TFIIS/LEDGF_dom_sf"/>
</dbReference>
<dbReference type="Pfam" id="PF00855">
    <property type="entry name" value="PWWP"/>
    <property type="match status" value="1"/>
</dbReference>
<dbReference type="STRING" id="7260.B4MVH7"/>
<dbReference type="CDD" id="cd05834">
    <property type="entry name" value="PWWP_HRP"/>
    <property type="match status" value="1"/>
</dbReference>
<name>B4MVH7_DROWI</name>
<protein>
    <recommendedName>
        <fullName evidence="5">PWWP domain-containing protein</fullName>
    </recommendedName>
</protein>
<feature type="region of interest" description="Disordered" evidence="4">
    <location>
        <begin position="264"/>
        <end position="481"/>
    </location>
</feature>